<keyword evidence="9 10" id="KW-0472">Membrane</keyword>
<feature type="transmembrane region" description="Helical" evidence="10">
    <location>
        <begin position="167"/>
        <end position="186"/>
    </location>
</feature>
<comment type="caution">
    <text evidence="12">The sequence shown here is derived from an EMBL/GenBank/DDBJ whole genome shotgun (WGS) entry which is preliminary data.</text>
</comment>
<dbReference type="InterPro" id="IPR036259">
    <property type="entry name" value="MFS_trans_sf"/>
</dbReference>
<evidence type="ECO:0000256" key="6">
    <source>
        <dbReference type="ARBA" id="ARBA00022597"/>
    </source>
</evidence>
<dbReference type="GO" id="GO:0030395">
    <property type="term" value="F:lactose binding"/>
    <property type="evidence" value="ECO:0007669"/>
    <property type="project" value="TreeGrafter"/>
</dbReference>
<dbReference type="NCBIfam" id="TIGR00882">
    <property type="entry name" value="2A0105"/>
    <property type="match status" value="1"/>
</dbReference>
<dbReference type="PRINTS" id="PR00174">
    <property type="entry name" value="LACYSMPORT"/>
</dbReference>
<dbReference type="GO" id="GO:0015528">
    <property type="term" value="F:lactose:proton symporter activity"/>
    <property type="evidence" value="ECO:0007669"/>
    <property type="project" value="TreeGrafter"/>
</dbReference>
<accession>A0A4R3YTQ8</accession>
<feature type="transmembrane region" description="Helical" evidence="10">
    <location>
        <begin position="142"/>
        <end position="161"/>
    </location>
</feature>
<feature type="transmembrane region" description="Helical" evidence="10">
    <location>
        <begin position="377"/>
        <end position="396"/>
    </location>
</feature>
<evidence type="ECO:0000256" key="8">
    <source>
        <dbReference type="ARBA" id="ARBA00022989"/>
    </source>
</evidence>
<dbReference type="PROSITE" id="PS50850">
    <property type="entry name" value="MFS"/>
    <property type="match status" value="1"/>
</dbReference>
<gene>
    <name evidence="12" type="ORF">EDC52_10629</name>
</gene>
<dbReference type="EMBL" id="SMCR01000006">
    <property type="protein sequence ID" value="TCV95098.1"/>
    <property type="molecule type" value="Genomic_DNA"/>
</dbReference>
<dbReference type="PROSITE" id="PS00897">
    <property type="entry name" value="LACY_2"/>
    <property type="match status" value="1"/>
</dbReference>
<evidence type="ECO:0000313" key="12">
    <source>
        <dbReference type="EMBL" id="TCV95098.1"/>
    </source>
</evidence>
<comment type="subcellular location">
    <subcellularLocation>
        <location evidence="1">Cell inner membrane</location>
        <topology evidence="1">Multi-pass membrane protein</topology>
    </subcellularLocation>
</comment>
<evidence type="ECO:0000256" key="3">
    <source>
        <dbReference type="ARBA" id="ARBA00022448"/>
    </source>
</evidence>
<dbReference type="PANTHER" id="PTHR23522:SF10">
    <property type="entry name" value="3-PHENYLPROPIONIC ACID TRANSPORTER-RELATED"/>
    <property type="match status" value="1"/>
</dbReference>
<evidence type="ECO:0000256" key="1">
    <source>
        <dbReference type="ARBA" id="ARBA00004429"/>
    </source>
</evidence>
<feature type="transmembrane region" description="Helical" evidence="10">
    <location>
        <begin position="317"/>
        <end position="334"/>
    </location>
</feature>
<feature type="transmembrane region" description="Helical" evidence="10">
    <location>
        <begin position="218"/>
        <end position="236"/>
    </location>
</feature>
<organism evidence="12 13">
    <name type="scientific">Biostraticola tofi</name>
    <dbReference type="NCBI Taxonomy" id="466109"/>
    <lineage>
        <taxon>Bacteria</taxon>
        <taxon>Pseudomonadati</taxon>
        <taxon>Pseudomonadota</taxon>
        <taxon>Gammaproteobacteria</taxon>
        <taxon>Enterobacterales</taxon>
        <taxon>Bruguierivoracaceae</taxon>
        <taxon>Biostraticola</taxon>
    </lineage>
</organism>
<feature type="transmembrane region" description="Helical" evidence="10">
    <location>
        <begin position="287"/>
        <end position="311"/>
    </location>
</feature>
<feature type="transmembrane region" description="Helical" evidence="10">
    <location>
        <begin position="100"/>
        <end position="121"/>
    </location>
</feature>
<sequence length="415" mass="46585">MNRSAHVIAKMRVYAFLYYFTWAVTFVLYTLWLSEVIGLDSVTIGTVFAVNGILAVIFKPVYGYILDKIGMSKNLLYFIGLITTMMAPFFIFIYKPLLLSYTLAGIIAGSIFLGLGWYAGVAANESYMDRLSRVYNTEFGRIRMMGSIGSTAGASVSGLLFNISPNINLVVSSVGAVIMLLVLLSVKIDEKLLVDNIVVSKDKIKSKDVLELLGNKKFWMFALYIAGVVWMMFVAEQQFPRFFVTFFDSKAEGNKWYGYMMTVKNGLEFLTMLVAPMIVNRIGAKNALLLCGAIIGVRLMLCGMVQNHIAISVLKTFYGLEMALLLISAFKYIAEHFNKKVNATMYLLGYQTMIYIGSTLISAPAGHFYDIYGFEQTYFYMGMWALTFTLISYFTLSKCRSGIEKESDTYTDVKA</sequence>
<evidence type="ECO:0000259" key="11">
    <source>
        <dbReference type="PROSITE" id="PS50850"/>
    </source>
</evidence>
<evidence type="ECO:0000256" key="9">
    <source>
        <dbReference type="ARBA" id="ARBA00023136"/>
    </source>
</evidence>
<feature type="transmembrane region" description="Helical" evidence="10">
    <location>
        <begin position="346"/>
        <end position="365"/>
    </location>
</feature>
<comment type="similarity">
    <text evidence="2">Belongs to the major facilitator superfamily. Oligosaccharide:H(+) symporter (OHS) (TC 2.A.1.5) family.</text>
</comment>
<reference evidence="12 13" key="1">
    <citation type="submission" date="2019-03" db="EMBL/GenBank/DDBJ databases">
        <title>Genomic Encyclopedia of Type Strains, Phase IV (KMG-IV): sequencing the most valuable type-strain genomes for metagenomic binning, comparative biology and taxonomic classification.</title>
        <authorList>
            <person name="Goeker M."/>
        </authorList>
    </citation>
    <scope>NUCLEOTIDE SEQUENCE [LARGE SCALE GENOMIC DNA]</scope>
    <source>
        <strain evidence="12 13">DSM 19580</strain>
    </source>
</reference>
<feature type="transmembrane region" description="Helical" evidence="10">
    <location>
        <begin position="12"/>
        <end position="32"/>
    </location>
</feature>
<evidence type="ECO:0000256" key="4">
    <source>
        <dbReference type="ARBA" id="ARBA00022475"/>
    </source>
</evidence>
<protein>
    <submittedName>
        <fullName evidence="12">OHS family lactose permease-like MFS transporter</fullName>
    </submittedName>
</protein>
<evidence type="ECO:0000313" key="13">
    <source>
        <dbReference type="Proteomes" id="UP000295719"/>
    </source>
</evidence>
<keyword evidence="6" id="KW-0762">Sugar transport</keyword>
<dbReference type="InterPro" id="IPR018457">
    <property type="entry name" value="LacY/RafB_perm_fam_CS"/>
</dbReference>
<keyword evidence="3" id="KW-0813">Transport</keyword>
<dbReference type="PANTHER" id="PTHR23522">
    <property type="entry name" value="BLL5896 PROTEIN"/>
    <property type="match status" value="1"/>
</dbReference>
<dbReference type="RefSeq" id="WP_131865789.1">
    <property type="nucleotide sequence ID" value="NZ_SMCR01000006.1"/>
</dbReference>
<name>A0A4R3YTQ8_9GAMM</name>
<evidence type="ECO:0000256" key="5">
    <source>
        <dbReference type="ARBA" id="ARBA00022519"/>
    </source>
</evidence>
<feature type="transmembrane region" description="Helical" evidence="10">
    <location>
        <begin position="44"/>
        <end position="62"/>
    </location>
</feature>
<evidence type="ECO:0000256" key="2">
    <source>
        <dbReference type="ARBA" id="ARBA00008980"/>
    </source>
</evidence>
<dbReference type="OrthoDB" id="7065110at2"/>
<evidence type="ECO:0000256" key="10">
    <source>
        <dbReference type="SAM" id="Phobius"/>
    </source>
</evidence>
<keyword evidence="8 10" id="KW-1133">Transmembrane helix</keyword>
<dbReference type="GO" id="GO:0005886">
    <property type="term" value="C:plasma membrane"/>
    <property type="evidence" value="ECO:0007669"/>
    <property type="project" value="UniProtKB-SubCell"/>
</dbReference>
<dbReference type="SUPFAM" id="SSF103473">
    <property type="entry name" value="MFS general substrate transporter"/>
    <property type="match status" value="1"/>
</dbReference>
<evidence type="ECO:0000256" key="7">
    <source>
        <dbReference type="ARBA" id="ARBA00022692"/>
    </source>
</evidence>
<dbReference type="Proteomes" id="UP000295719">
    <property type="component" value="Unassembled WGS sequence"/>
</dbReference>
<keyword evidence="13" id="KW-1185">Reference proteome</keyword>
<dbReference type="Gene3D" id="1.20.1250.20">
    <property type="entry name" value="MFS general substrate transporter like domains"/>
    <property type="match status" value="2"/>
</dbReference>
<proteinExistence type="inferred from homology"/>
<feature type="transmembrane region" description="Helical" evidence="10">
    <location>
        <begin position="256"/>
        <end position="275"/>
    </location>
</feature>
<dbReference type="InterPro" id="IPR000576">
    <property type="entry name" value="LacY/RafB_perm_fam"/>
</dbReference>
<keyword evidence="4" id="KW-1003">Cell membrane</keyword>
<keyword evidence="7 10" id="KW-0812">Transmembrane</keyword>
<dbReference type="Pfam" id="PF01306">
    <property type="entry name" value="LacY_symp"/>
    <property type="match status" value="1"/>
</dbReference>
<keyword evidence="5" id="KW-0997">Cell inner membrane</keyword>
<dbReference type="InterPro" id="IPR020846">
    <property type="entry name" value="MFS_dom"/>
</dbReference>
<dbReference type="AlphaFoldDB" id="A0A4R3YTQ8"/>
<feature type="domain" description="Major facilitator superfamily (MFS) profile" evidence="11">
    <location>
        <begin position="7"/>
        <end position="400"/>
    </location>
</feature>
<feature type="transmembrane region" description="Helical" evidence="10">
    <location>
        <begin position="74"/>
        <end position="94"/>
    </location>
</feature>